<dbReference type="SUPFAM" id="SSF46785">
    <property type="entry name" value="Winged helix' DNA-binding domain"/>
    <property type="match status" value="1"/>
</dbReference>
<evidence type="ECO:0000256" key="4">
    <source>
        <dbReference type="ARBA" id="ARBA00023163"/>
    </source>
</evidence>
<dbReference type="InterPro" id="IPR000847">
    <property type="entry name" value="LysR_HTH_N"/>
</dbReference>
<dbReference type="PANTHER" id="PTHR30419">
    <property type="entry name" value="HTH-TYPE TRANSCRIPTIONAL REGULATOR YBHD"/>
    <property type="match status" value="1"/>
</dbReference>
<dbReference type="Pfam" id="PF00126">
    <property type="entry name" value="HTH_1"/>
    <property type="match status" value="1"/>
</dbReference>
<dbReference type="InterPro" id="IPR036390">
    <property type="entry name" value="WH_DNA-bd_sf"/>
</dbReference>
<reference evidence="7" key="1">
    <citation type="journal article" date="2021" name="Syst. Appl. Microbiol.">
        <title>Roseomonas hellenica sp. nov., isolated from roots of wild-growing Alkanna tinctoria.</title>
        <authorList>
            <person name="Rat A."/>
            <person name="Naranjo H.D."/>
            <person name="Lebbe L."/>
            <person name="Cnockaert M."/>
            <person name="Krigas N."/>
            <person name="Grigoriadou K."/>
            <person name="Maloupa E."/>
            <person name="Willems A."/>
        </authorList>
    </citation>
    <scope>NUCLEOTIDE SEQUENCE [LARGE SCALE GENOMIC DNA]</scope>
    <source>
        <strain evidence="7">LMG 31159</strain>
    </source>
</reference>
<dbReference type="InterPro" id="IPR036388">
    <property type="entry name" value="WH-like_DNA-bd_sf"/>
</dbReference>
<evidence type="ECO:0000256" key="2">
    <source>
        <dbReference type="ARBA" id="ARBA00023015"/>
    </source>
</evidence>
<evidence type="ECO:0000259" key="5">
    <source>
        <dbReference type="PROSITE" id="PS50931"/>
    </source>
</evidence>
<dbReference type="Proteomes" id="UP000698752">
    <property type="component" value="Unassembled WGS sequence"/>
</dbReference>
<dbReference type="Gene3D" id="3.40.190.290">
    <property type="match status" value="1"/>
</dbReference>
<comment type="caution">
    <text evidence="6">The sequence shown here is derived from an EMBL/GenBank/DDBJ whole genome shotgun (WGS) entry which is preliminary data.</text>
</comment>
<keyword evidence="4" id="KW-0804">Transcription</keyword>
<comment type="similarity">
    <text evidence="1">Belongs to the LysR transcriptional regulatory family.</text>
</comment>
<protein>
    <submittedName>
        <fullName evidence="6">LysR family transcriptional regulator</fullName>
    </submittedName>
</protein>
<keyword evidence="2" id="KW-0805">Transcription regulation</keyword>
<gene>
    <name evidence="6" type="ORF">GXW78_13275</name>
</gene>
<sequence>MRFDLTDLRLFLAVVETGSITRGADRSALALPSASARVKGMEETLGAALLVRRRRGVEPTAAGRALAYHARLVVEQLERMAGELDDHARGLKGEVRLLANGAAISEFLPELLAPWLAEHPNVDVLLEERPSAAIVEAVRGGQADAGIIADWAEASGLALLPFRMDQLVVVVPRRHALAARRSVLFREVLDHDVIGLPEESALQEHLSRHAAAARRRLRLRVRLRSFEAVCRMVGAGAGVGIVPRTAAERFRRSLPIRAVALADPWAERRLGICLRGLEALPPHARRLVEHLARDGAS</sequence>
<keyword evidence="3" id="KW-0238">DNA-binding</keyword>
<dbReference type="InterPro" id="IPR050950">
    <property type="entry name" value="HTH-type_LysR_regulators"/>
</dbReference>
<dbReference type="PROSITE" id="PS50931">
    <property type="entry name" value="HTH_LYSR"/>
    <property type="match status" value="1"/>
</dbReference>
<dbReference type="PANTHER" id="PTHR30419:SF2">
    <property type="entry name" value="LYSR FAMILY TRANSCRIPTIONAL REGULATOR"/>
    <property type="match status" value="1"/>
</dbReference>
<dbReference type="SUPFAM" id="SSF53850">
    <property type="entry name" value="Periplasmic binding protein-like II"/>
    <property type="match status" value="1"/>
</dbReference>
<evidence type="ECO:0000313" key="7">
    <source>
        <dbReference type="Proteomes" id="UP000698752"/>
    </source>
</evidence>
<dbReference type="EMBL" id="JAAEDI010000013">
    <property type="protein sequence ID" value="MBR0650641.1"/>
    <property type="molecule type" value="Genomic_DNA"/>
</dbReference>
<proteinExistence type="inferred from homology"/>
<evidence type="ECO:0000313" key="6">
    <source>
        <dbReference type="EMBL" id="MBR0650641.1"/>
    </source>
</evidence>
<name>A0ABS5EI28_9PROT</name>
<dbReference type="Gene3D" id="1.10.10.10">
    <property type="entry name" value="Winged helix-like DNA-binding domain superfamily/Winged helix DNA-binding domain"/>
    <property type="match status" value="1"/>
</dbReference>
<organism evidence="6 7">
    <name type="scientific">Neoroseomonas terrae</name>
    <dbReference type="NCBI Taxonomy" id="424799"/>
    <lineage>
        <taxon>Bacteria</taxon>
        <taxon>Pseudomonadati</taxon>
        <taxon>Pseudomonadota</taxon>
        <taxon>Alphaproteobacteria</taxon>
        <taxon>Acetobacterales</taxon>
        <taxon>Acetobacteraceae</taxon>
        <taxon>Neoroseomonas</taxon>
    </lineage>
</organism>
<dbReference type="CDD" id="cd08421">
    <property type="entry name" value="PBP2_LTTR_like_1"/>
    <property type="match status" value="1"/>
</dbReference>
<dbReference type="Pfam" id="PF03466">
    <property type="entry name" value="LysR_substrate"/>
    <property type="match status" value="1"/>
</dbReference>
<accession>A0ABS5EI28</accession>
<evidence type="ECO:0000256" key="3">
    <source>
        <dbReference type="ARBA" id="ARBA00023125"/>
    </source>
</evidence>
<evidence type="ECO:0000256" key="1">
    <source>
        <dbReference type="ARBA" id="ARBA00009437"/>
    </source>
</evidence>
<dbReference type="RefSeq" id="WP_211869306.1">
    <property type="nucleotide sequence ID" value="NZ_JAAEDI010000013.1"/>
</dbReference>
<dbReference type="InterPro" id="IPR005119">
    <property type="entry name" value="LysR_subst-bd"/>
</dbReference>
<keyword evidence="7" id="KW-1185">Reference proteome</keyword>
<feature type="domain" description="HTH lysR-type" evidence="5">
    <location>
        <begin position="3"/>
        <end position="60"/>
    </location>
</feature>